<dbReference type="AlphaFoldDB" id="A0A9N8ZTJ1"/>
<comment type="caution">
    <text evidence="2">The sequence shown here is derived from an EMBL/GenBank/DDBJ whole genome shotgun (WGS) entry which is preliminary data.</text>
</comment>
<keyword evidence="3" id="KW-1185">Reference proteome</keyword>
<organism evidence="2 3">
    <name type="scientific">Paraglomus occultum</name>
    <dbReference type="NCBI Taxonomy" id="144539"/>
    <lineage>
        <taxon>Eukaryota</taxon>
        <taxon>Fungi</taxon>
        <taxon>Fungi incertae sedis</taxon>
        <taxon>Mucoromycota</taxon>
        <taxon>Glomeromycotina</taxon>
        <taxon>Glomeromycetes</taxon>
        <taxon>Paraglomerales</taxon>
        <taxon>Paraglomeraceae</taxon>
        <taxon>Paraglomus</taxon>
    </lineage>
</organism>
<feature type="non-terminal residue" evidence="2">
    <location>
        <position position="1"/>
    </location>
</feature>
<proteinExistence type="predicted"/>
<dbReference type="Proteomes" id="UP000789572">
    <property type="component" value="Unassembled WGS sequence"/>
</dbReference>
<feature type="region of interest" description="Disordered" evidence="1">
    <location>
        <begin position="1"/>
        <end position="41"/>
    </location>
</feature>
<sequence>HNYEERKDLHGTKPTRIHIHTTQNGPKTPAPALPVAGGGGAAKNHYSIRIGGATCDHVNRE</sequence>
<evidence type="ECO:0000313" key="2">
    <source>
        <dbReference type="EMBL" id="CAG8506188.1"/>
    </source>
</evidence>
<feature type="compositionally biased region" description="Basic and acidic residues" evidence="1">
    <location>
        <begin position="1"/>
        <end position="11"/>
    </location>
</feature>
<accession>A0A9N8ZTJ1</accession>
<reference evidence="2" key="1">
    <citation type="submission" date="2021-06" db="EMBL/GenBank/DDBJ databases">
        <authorList>
            <person name="Kallberg Y."/>
            <person name="Tangrot J."/>
            <person name="Rosling A."/>
        </authorList>
    </citation>
    <scope>NUCLEOTIDE SEQUENCE</scope>
    <source>
        <strain evidence="2">IA702</strain>
    </source>
</reference>
<dbReference type="EMBL" id="CAJVPJ010000283">
    <property type="protein sequence ID" value="CAG8506188.1"/>
    <property type="molecule type" value="Genomic_DNA"/>
</dbReference>
<protein>
    <submittedName>
        <fullName evidence="2">2210_t:CDS:1</fullName>
    </submittedName>
</protein>
<evidence type="ECO:0000313" key="3">
    <source>
        <dbReference type="Proteomes" id="UP000789572"/>
    </source>
</evidence>
<evidence type="ECO:0000256" key="1">
    <source>
        <dbReference type="SAM" id="MobiDB-lite"/>
    </source>
</evidence>
<name>A0A9N8ZTJ1_9GLOM</name>
<gene>
    <name evidence="2" type="ORF">POCULU_LOCUS2829</name>
</gene>